<comment type="caution">
    <text evidence="1">The sequence shown here is derived from an EMBL/GenBank/DDBJ whole genome shotgun (WGS) entry which is preliminary data.</text>
</comment>
<dbReference type="AlphaFoldDB" id="A0A9X6VG69"/>
<organism evidence="1 2">
    <name type="scientific">Bacillus thuringiensis</name>
    <dbReference type="NCBI Taxonomy" id="1428"/>
    <lineage>
        <taxon>Bacteria</taxon>
        <taxon>Bacillati</taxon>
        <taxon>Bacillota</taxon>
        <taxon>Bacilli</taxon>
        <taxon>Bacillales</taxon>
        <taxon>Bacillaceae</taxon>
        <taxon>Bacillus</taxon>
        <taxon>Bacillus cereus group</taxon>
    </lineage>
</organism>
<dbReference type="Proteomes" id="UP000220397">
    <property type="component" value="Unassembled WGS sequence"/>
</dbReference>
<protein>
    <submittedName>
        <fullName evidence="1">Uncharacterized protein</fullName>
    </submittedName>
</protein>
<dbReference type="RefSeq" id="WP_097807824.1">
    <property type="nucleotide sequence ID" value="NZ_NTRM01000027.1"/>
</dbReference>
<gene>
    <name evidence="1" type="ORF">CN398_00595</name>
</gene>
<proteinExistence type="predicted"/>
<evidence type="ECO:0000313" key="1">
    <source>
        <dbReference type="EMBL" id="PFB10341.1"/>
    </source>
</evidence>
<dbReference type="EMBL" id="NTUS01000005">
    <property type="protein sequence ID" value="PFB10341.1"/>
    <property type="molecule type" value="Genomic_DNA"/>
</dbReference>
<reference evidence="1 2" key="1">
    <citation type="submission" date="2017-09" db="EMBL/GenBank/DDBJ databases">
        <title>Large-scale bioinformatics analysis of Bacillus genomes uncovers conserved roles of natural products in bacterial physiology.</title>
        <authorList>
            <consortium name="Agbiome Team Llc"/>
            <person name="Bleich R.M."/>
            <person name="Kirk G.J."/>
            <person name="Santa Maria K.C."/>
            <person name="Allen S.E."/>
            <person name="Farag S."/>
            <person name="Shank E.A."/>
            <person name="Bowers A."/>
        </authorList>
    </citation>
    <scope>NUCLEOTIDE SEQUENCE [LARGE SCALE GENOMIC DNA]</scope>
    <source>
        <strain evidence="1 2">AFS015413</strain>
    </source>
</reference>
<accession>A0A9X6VG69</accession>
<evidence type="ECO:0000313" key="2">
    <source>
        <dbReference type="Proteomes" id="UP000220397"/>
    </source>
</evidence>
<sequence length="91" mass="10499">MAKKKRHFTKQPEVKVVEKVIEIHKQPTLQEAWDVVCDHLAVEYRNRKITWFVDCVAVQGHRTGDIVLHSGGMGAKKLVVSSKNYKKDLSW</sequence>
<name>A0A9X6VG69_BACTU</name>